<protein>
    <submittedName>
        <fullName evidence="2">Uncharacterized protein</fullName>
    </submittedName>
</protein>
<evidence type="ECO:0000256" key="1">
    <source>
        <dbReference type="SAM" id="MobiDB-lite"/>
    </source>
</evidence>
<evidence type="ECO:0000313" key="2">
    <source>
        <dbReference type="EMBL" id="MCI66558.1"/>
    </source>
</evidence>
<reference evidence="2 3" key="1">
    <citation type="journal article" date="2018" name="Front. Plant Sci.">
        <title>Red Clover (Trifolium pratense) and Zigzag Clover (T. medium) - A Picture of Genomic Similarities and Differences.</title>
        <authorList>
            <person name="Dluhosova J."/>
            <person name="Istvanek J."/>
            <person name="Nedelnik J."/>
            <person name="Repkova J."/>
        </authorList>
    </citation>
    <scope>NUCLEOTIDE SEQUENCE [LARGE SCALE GENOMIC DNA]</scope>
    <source>
        <strain evidence="3">cv. 10/8</strain>
        <tissue evidence="2">Leaf</tissue>
    </source>
</reference>
<feature type="compositionally biased region" description="Basic and acidic residues" evidence="1">
    <location>
        <begin position="1"/>
        <end position="11"/>
    </location>
</feature>
<dbReference type="EMBL" id="LXQA010697680">
    <property type="protein sequence ID" value="MCI66558.1"/>
    <property type="molecule type" value="Genomic_DNA"/>
</dbReference>
<dbReference type="Proteomes" id="UP000265520">
    <property type="component" value="Unassembled WGS sequence"/>
</dbReference>
<evidence type="ECO:0000313" key="3">
    <source>
        <dbReference type="Proteomes" id="UP000265520"/>
    </source>
</evidence>
<organism evidence="2 3">
    <name type="scientific">Trifolium medium</name>
    <dbReference type="NCBI Taxonomy" id="97028"/>
    <lineage>
        <taxon>Eukaryota</taxon>
        <taxon>Viridiplantae</taxon>
        <taxon>Streptophyta</taxon>
        <taxon>Embryophyta</taxon>
        <taxon>Tracheophyta</taxon>
        <taxon>Spermatophyta</taxon>
        <taxon>Magnoliopsida</taxon>
        <taxon>eudicotyledons</taxon>
        <taxon>Gunneridae</taxon>
        <taxon>Pentapetalae</taxon>
        <taxon>rosids</taxon>
        <taxon>fabids</taxon>
        <taxon>Fabales</taxon>
        <taxon>Fabaceae</taxon>
        <taxon>Papilionoideae</taxon>
        <taxon>50 kb inversion clade</taxon>
        <taxon>NPAAA clade</taxon>
        <taxon>Hologalegina</taxon>
        <taxon>IRL clade</taxon>
        <taxon>Trifolieae</taxon>
        <taxon>Trifolium</taxon>
    </lineage>
</organism>
<feature type="non-terminal residue" evidence="2">
    <location>
        <position position="53"/>
    </location>
</feature>
<sequence length="53" mass="5491">MDGPNKAEDVPSSKPWGVPESPSHTRGSTPTASAGSTDSNSTDLESEANEMKD</sequence>
<feature type="compositionally biased region" description="Acidic residues" evidence="1">
    <location>
        <begin position="44"/>
        <end position="53"/>
    </location>
</feature>
<feature type="compositionally biased region" description="Polar residues" evidence="1">
    <location>
        <begin position="22"/>
        <end position="43"/>
    </location>
</feature>
<proteinExistence type="predicted"/>
<feature type="region of interest" description="Disordered" evidence="1">
    <location>
        <begin position="1"/>
        <end position="53"/>
    </location>
</feature>
<name>A0A392U0B8_9FABA</name>
<accession>A0A392U0B8</accession>
<keyword evidence="3" id="KW-1185">Reference proteome</keyword>
<comment type="caution">
    <text evidence="2">The sequence shown here is derived from an EMBL/GenBank/DDBJ whole genome shotgun (WGS) entry which is preliminary data.</text>
</comment>
<dbReference type="AlphaFoldDB" id="A0A392U0B8"/>